<dbReference type="EMBL" id="QYUQ01000002">
    <property type="protein sequence ID" value="RJG02932.1"/>
    <property type="molecule type" value="Genomic_DNA"/>
</dbReference>
<organism evidence="2 3">
    <name type="scientific">Noviherbaspirillum sedimenti</name>
    <dbReference type="NCBI Taxonomy" id="2320865"/>
    <lineage>
        <taxon>Bacteria</taxon>
        <taxon>Pseudomonadati</taxon>
        <taxon>Pseudomonadota</taxon>
        <taxon>Betaproteobacteria</taxon>
        <taxon>Burkholderiales</taxon>
        <taxon>Oxalobacteraceae</taxon>
        <taxon>Noviherbaspirillum</taxon>
    </lineage>
</organism>
<protein>
    <recommendedName>
        <fullName evidence="4">Oligosaccharide repeat unit polymerase</fullName>
    </recommendedName>
</protein>
<feature type="transmembrane region" description="Helical" evidence="1">
    <location>
        <begin position="7"/>
        <end position="24"/>
    </location>
</feature>
<feature type="transmembrane region" description="Helical" evidence="1">
    <location>
        <begin position="126"/>
        <end position="143"/>
    </location>
</feature>
<dbReference type="NCBIfam" id="NF033860">
    <property type="entry name" value="Wzy_O6_O28"/>
    <property type="match status" value="1"/>
</dbReference>
<feature type="transmembrane region" description="Helical" evidence="1">
    <location>
        <begin position="89"/>
        <end position="106"/>
    </location>
</feature>
<feature type="transmembrane region" description="Helical" evidence="1">
    <location>
        <begin position="191"/>
        <end position="208"/>
    </location>
</feature>
<keyword evidence="1" id="KW-1133">Transmembrane helix</keyword>
<evidence type="ECO:0000313" key="2">
    <source>
        <dbReference type="EMBL" id="RJG02932.1"/>
    </source>
</evidence>
<evidence type="ECO:0000313" key="3">
    <source>
        <dbReference type="Proteomes" id="UP000266327"/>
    </source>
</evidence>
<dbReference type="AlphaFoldDB" id="A0A3A3G8P3"/>
<evidence type="ECO:0008006" key="4">
    <source>
        <dbReference type="Google" id="ProtNLM"/>
    </source>
</evidence>
<gene>
    <name evidence="2" type="ORF">D3878_16205</name>
</gene>
<accession>A0A3A3G8P3</accession>
<reference evidence="3" key="1">
    <citation type="submission" date="2018-09" db="EMBL/GenBank/DDBJ databases">
        <authorList>
            <person name="Zhu H."/>
        </authorList>
    </citation>
    <scope>NUCLEOTIDE SEQUENCE [LARGE SCALE GENOMIC DNA]</scope>
    <source>
        <strain evidence="3">K1S02-23</strain>
    </source>
</reference>
<dbReference type="Proteomes" id="UP000266327">
    <property type="component" value="Unassembled WGS sequence"/>
</dbReference>
<dbReference type="OrthoDB" id="7064607at2"/>
<keyword evidence="1" id="KW-0812">Transmembrane</keyword>
<name>A0A3A3G8P3_9BURK</name>
<comment type="caution">
    <text evidence="2">The sequence shown here is derived from an EMBL/GenBank/DDBJ whole genome shotgun (WGS) entry which is preliminary data.</text>
</comment>
<keyword evidence="3" id="KW-1185">Reference proteome</keyword>
<sequence length="420" mass="47794">MTLYRACWLAVYIAANLIAAIVFFRSGQLDGDLIGYPLPDHSVLVVASIAVVASYLIWMGPLFGAMNSFKVNSLVPSWGKIHLPHDEKFVGVFVILVQLLFLLFNIAEGTNVAGSRFSTDSPLRFIWILFVPDTLFLIYYGIYRKSRFFKFNLALYLISNVMRGWLGTWMIVFFMEGAYRVSEKRLDWKKVLLFLVAFSLLLPLLVQIKWTIRTVATGGVFNGNEILEQILMFTNTANWFDSFREAIQPIVMRLQHLANVIAIIDQSSILSDGLKNREFLYFFEEGVPQYTIGQILGMTGVSDIHIMLLTYLIPEQLPVDTITNTHVGLAGWFWIAPHLISIYIFYLLVLCWAGIWLAKKIGGGNLLMSVVWFAWLGFLMNGWFAAYIGFLQGIFILMCCRLTAMKFIPECIPESPIKHA</sequence>
<dbReference type="RefSeq" id="WP_119786432.1">
    <property type="nucleotide sequence ID" value="NZ_QYUQ01000002.1"/>
</dbReference>
<proteinExistence type="predicted"/>
<feature type="transmembrane region" description="Helical" evidence="1">
    <location>
        <begin position="44"/>
        <end position="69"/>
    </location>
</feature>
<feature type="transmembrane region" description="Helical" evidence="1">
    <location>
        <begin position="370"/>
        <end position="398"/>
    </location>
</feature>
<feature type="transmembrane region" description="Helical" evidence="1">
    <location>
        <begin position="333"/>
        <end position="358"/>
    </location>
</feature>
<evidence type="ECO:0000256" key="1">
    <source>
        <dbReference type="SAM" id="Phobius"/>
    </source>
</evidence>
<keyword evidence="1" id="KW-0472">Membrane</keyword>
<feature type="transmembrane region" description="Helical" evidence="1">
    <location>
        <begin position="155"/>
        <end position="179"/>
    </location>
</feature>